<name>A0A3P7IMD5_STRVU</name>
<proteinExistence type="predicted"/>
<dbReference type="Proteomes" id="UP000270094">
    <property type="component" value="Unassembled WGS sequence"/>
</dbReference>
<dbReference type="Gene3D" id="3.30.420.10">
    <property type="entry name" value="Ribonuclease H-like superfamily/Ribonuclease H"/>
    <property type="match status" value="1"/>
</dbReference>
<gene>
    <name evidence="1" type="ORF">SVUK_LOCUS3067</name>
</gene>
<accession>A0A3P7IMD5</accession>
<protein>
    <submittedName>
        <fullName evidence="1">Uncharacterized protein</fullName>
    </submittedName>
</protein>
<dbReference type="GO" id="GO:0003676">
    <property type="term" value="F:nucleic acid binding"/>
    <property type="evidence" value="ECO:0007669"/>
    <property type="project" value="InterPro"/>
</dbReference>
<organism evidence="1 2">
    <name type="scientific">Strongylus vulgaris</name>
    <name type="common">Blood worm</name>
    <dbReference type="NCBI Taxonomy" id="40348"/>
    <lineage>
        <taxon>Eukaryota</taxon>
        <taxon>Metazoa</taxon>
        <taxon>Ecdysozoa</taxon>
        <taxon>Nematoda</taxon>
        <taxon>Chromadorea</taxon>
        <taxon>Rhabditida</taxon>
        <taxon>Rhabditina</taxon>
        <taxon>Rhabditomorpha</taxon>
        <taxon>Strongyloidea</taxon>
        <taxon>Strongylidae</taxon>
        <taxon>Strongylus</taxon>
    </lineage>
</organism>
<dbReference type="InterPro" id="IPR036397">
    <property type="entry name" value="RNaseH_sf"/>
</dbReference>
<sequence>MTKGELATYGWTVLPPPPCSSDLAPSDYHLFFHLQHLDCKTSTTATISRMHSRLFSMACPQPSRTRAYMAYPNECRRPSMKEYCR</sequence>
<evidence type="ECO:0000313" key="1">
    <source>
        <dbReference type="EMBL" id="VDM68069.1"/>
    </source>
</evidence>
<keyword evidence="2" id="KW-1185">Reference proteome</keyword>
<evidence type="ECO:0000313" key="2">
    <source>
        <dbReference type="Proteomes" id="UP000270094"/>
    </source>
</evidence>
<dbReference type="OrthoDB" id="9970333at2759"/>
<reference evidence="1 2" key="1">
    <citation type="submission" date="2018-11" db="EMBL/GenBank/DDBJ databases">
        <authorList>
            <consortium name="Pathogen Informatics"/>
        </authorList>
    </citation>
    <scope>NUCLEOTIDE SEQUENCE [LARGE SCALE GENOMIC DNA]</scope>
</reference>
<dbReference type="EMBL" id="UYYB01007525">
    <property type="protein sequence ID" value="VDM68069.1"/>
    <property type="molecule type" value="Genomic_DNA"/>
</dbReference>
<dbReference type="AlphaFoldDB" id="A0A3P7IMD5"/>